<organism evidence="2 3">
    <name type="scientific">Nocardioides marinisabuli</name>
    <dbReference type="NCBI Taxonomy" id="419476"/>
    <lineage>
        <taxon>Bacteria</taxon>
        <taxon>Bacillati</taxon>
        <taxon>Actinomycetota</taxon>
        <taxon>Actinomycetes</taxon>
        <taxon>Propionibacteriales</taxon>
        <taxon>Nocardioidaceae</taxon>
        <taxon>Nocardioides</taxon>
    </lineage>
</organism>
<reference evidence="2 3" key="1">
    <citation type="submission" date="2020-07" db="EMBL/GenBank/DDBJ databases">
        <title>Sequencing the genomes of 1000 actinobacteria strains.</title>
        <authorList>
            <person name="Klenk H.-P."/>
        </authorList>
    </citation>
    <scope>NUCLEOTIDE SEQUENCE [LARGE SCALE GENOMIC DNA]</scope>
    <source>
        <strain evidence="2 3">DSM 18965</strain>
    </source>
</reference>
<dbReference type="SUPFAM" id="SSF52091">
    <property type="entry name" value="SpoIIaa-like"/>
    <property type="match status" value="1"/>
</dbReference>
<proteinExistence type="predicted"/>
<dbReference type="PANTHER" id="PTHR33495:SF2">
    <property type="entry name" value="ANTI-SIGMA FACTOR ANTAGONIST TM_1081-RELATED"/>
    <property type="match status" value="1"/>
</dbReference>
<evidence type="ECO:0000259" key="1">
    <source>
        <dbReference type="PROSITE" id="PS50801"/>
    </source>
</evidence>
<evidence type="ECO:0000313" key="3">
    <source>
        <dbReference type="Proteomes" id="UP000516957"/>
    </source>
</evidence>
<name>A0A7Y9F190_9ACTN</name>
<dbReference type="PANTHER" id="PTHR33495">
    <property type="entry name" value="ANTI-SIGMA FACTOR ANTAGONIST TM_1081-RELATED-RELATED"/>
    <property type="match status" value="1"/>
</dbReference>
<dbReference type="Proteomes" id="UP000516957">
    <property type="component" value="Unassembled WGS sequence"/>
</dbReference>
<dbReference type="Pfam" id="PF13466">
    <property type="entry name" value="STAS_2"/>
    <property type="match status" value="1"/>
</dbReference>
<dbReference type="GO" id="GO:0043856">
    <property type="term" value="F:anti-sigma factor antagonist activity"/>
    <property type="evidence" value="ECO:0007669"/>
    <property type="project" value="TreeGrafter"/>
</dbReference>
<dbReference type="CDD" id="cd07043">
    <property type="entry name" value="STAS_anti-anti-sigma_factors"/>
    <property type="match status" value="1"/>
</dbReference>
<protein>
    <submittedName>
        <fullName evidence="2">Anti-anti-sigma factor</fullName>
    </submittedName>
</protein>
<keyword evidence="3" id="KW-1185">Reference proteome</keyword>
<gene>
    <name evidence="2" type="ORF">BKA08_002002</name>
</gene>
<dbReference type="InterPro" id="IPR058548">
    <property type="entry name" value="MlaB-like_STAS"/>
</dbReference>
<dbReference type="EMBL" id="JACCBE010000001">
    <property type="protein sequence ID" value="NYD57764.1"/>
    <property type="molecule type" value="Genomic_DNA"/>
</dbReference>
<sequence length="112" mass="11563">MQHDLAVVATPVATGHARLVLTGELDLGSVPTLRDALARALPFATQCLDVDLAGVVFLDAAGLGALVWCQRRARAAGAECRVVASSAVVERLLHLTGTHDLLVALPAVAHPA</sequence>
<accession>A0A7Y9F190</accession>
<dbReference type="RefSeq" id="WP_179615481.1">
    <property type="nucleotide sequence ID" value="NZ_CP059163.1"/>
</dbReference>
<dbReference type="PROSITE" id="PS50801">
    <property type="entry name" value="STAS"/>
    <property type="match status" value="1"/>
</dbReference>
<evidence type="ECO:0000313" key="2">
    <source>
        <dbReference type="EMBL" id="NYD57764.1"/>
    </source>
</evidence>
<feature type="domain" description="STAS" evidence="1">
    <location>
        <begin position="19"/>
        <end position="112"/>
    </location>
</feature>
<dbReference type="InterPro" id="IPR002645">
    <property type="entry name" value="STAS_dom"/>
</dbReference>
<dbReference type="AlphaFoldDB" id="A0A7Y9F190"/>
<comment type="caution">
    <text evidence="2">The sequence shown here is derived from an EMBL/GenBank/DDBJ whole genome shotgun (WGS) entry which is preliminary data.</text>
</comment>
<dbReference type="Gene3D" id="3.30.750.24">
    <property type="entry name" value="STAS domain"/>
    <property type="match status" value="1"/>
</dbReference>
<dbReference type="InterPro" id="IPR036513">
    <property type="entry name" value="STAS_dom_sf"/>
</dbReference>